<dbReference type="Gene3D" id="2.60.40.690">
    <property type="entry name" value="Alpha-macroglobulin, receptor-binding domain"/>
    <property type="match status" value="1"/>
</dbReference>
<dbReference type="InterPro" id="IPR036595">
    <property type="entry name" value="A-macroglobulin_rcpt-bd_sf"/>
</dbReference>
<dbReference type="InterPro" id="IPR011625">
    <property type="entry name" value="A2M_N_BRD"/>
</dbReference>
<dbReference type="InterPro" id="IPR009048">
    <property type="entry name" value="A-macroglobulin_rcpt-bd"/>
</dbReference>
<evidence type="ECO:0000256" key="1">
    <source>
        <dbReference type="ARBA" id="ARBA00004613"/>
    </source>
</evidence>
<evidence type="ECO:0000256" key="6">
    <source>
        <dbReference type="ARBA" id="ARBA00022900"/>
    </source>
</evidence>
<dbReference type="Gene3D" id="2.60.40.10">
    <property type="entry name" value="Immunoglobulins"/>
    <property type="match status" value="2"/>
</dbReference>
<evidence type="ECO:0000256" key="2">
    <source>
        <dbReference type="ARBA" id="ARBA00010952"/>
    </source>
</evidence>
<dbReference type="Gene3D" id="2.60.40.1930">
    <property type="match status" value="2"/>
</dbReference>
<dbReference type="Gene3D" id="1.50.10.20">
    <property type="match status" value="1"/>
</dbReference>
<dbReference type="FunFam" id="1.50.10.20:FF:000001">
    <property type="entry name" value="CD109 isoform 1"/>
    <property type="match status" value="1"/>
</dbReference>
<dbReference type="Proteomes" id="UP000694410">
    <property type="component" value="Unplaced"/>
</dbReference>
<dbReference type="InterPro" id="IPR040839">
    <property type="entry name" value="MG4"/>
</dbReference>
<dbReference type="SUPFAM" id="SSF49410">
    <property type="entry name" value="Alpha-macroglobulin receptor domain"/>
    <property type="match status" value="1"/>
</dbReference>
<evidence type="ECO:0000256" key="5">
    <source>
        <dbReference type="ARBA" id="ARBA00022729"/>
    </source>
</evidence>
<dbReference type="Gene3D" id="2.20.130.20">
    <property type="match status" value="2"/>
</dbReference>
<dbReference type="Pfam" id="PF01835">
    <property type="entry name" value="MG2"/>
    <property type="match status" value="1"/>
</dbReference>
<feature type="domain" description="Alpha-2-macroglobulin bait region" evidence="12">
    <location>
        <begin position="443"/>
        <end position="586"/>
    </location>
</feature>
<evidence type="ECO:0000313" key="16">
    <source>
        <dbReference type="Proteomes" id="UP000694410"/>
    </source>
</evidence>
<dbReference type="SUPFAM" id="SSF81296">
    <property type="entry name" value="E set domains"/>
    <property type="match status" value="1"/>
</dbReference>
<dbReference type="InterPro" id="IPR013783">
    <property type="entry name" value="Ig-like_fold"/>
</dbReference>
<reference evidence="15" key="2">
    <citation type="submission" date="2025-09" db="UniProtKB">
        <authorList>
            <consortium name="Ensembl"/>
        </authorList>
    </citation>
    <scope>IDENTIFICATION</scope>
</reference>
<gene>
    <name evidence="15" type="primary">A2M</name>
</gene>
<dbReference type="InterPro" id="IPR002890">
    <property type="entry name" value="MG2"/>
</dbReference>
<dbReference type="Pfam" id="PF07703">
    <property type="entry name" value="A2M_BRD"/>
    <property type="match status" value="1"/>
</dbReference>
<dbReference type="FunFam" id="2.60.40.10:FF:000312">
    <property type="entry name" value="Alpha-2-macroglobulin like 1"/>
    <property type="match status" value="1"/>
</dbReference>
<reference evidence="15" key="1">
    <citation type="submission" date="2025-08" db="UniProtKB">
        <authorList>
            <consortium name="Ensembl"/>
        </authorList>
    </citation>
    <scope>IDENTIFICATION</scope>
</reference>
<dbReference type="Gene3D" id="2.60.120.1540">
    <property type="match status" value="1"/>
</dbReference>
<keyword evidence="5 11" id="KW-0732">Signal</keyword>
<evidence type="ECO:0000256" key="9">
    <source>
        <dbReference type="ARBA" id="ARBA00023180"/>
    </source>
</evidence>
<dbReference type="InterPro" id="IPR011626">
    <property type="entry name" value="Alpha-macroglobulin_TED"/>
</dbReference>
<dbReference type="InterPro" id="IPR050473">
    <property type="entry name" value="A2M/Complement_sys"/>
</dbReference>
<accession>A0A8C0ZCI6</accession>
<dbReference type="Ensembl" id="ENSCCET00000016202.1">
    <property type="protein sequence ID" value="ENSCCEP00000010265.1"/>
    <property type="gene ID" value="ENSCCEG00000003844.1"/>
</dbReference>
<dbReference type="InterPro" id="IPR014756">
    <property type="entry name" value="Ig_E-set"/>
</dbReference>
<evidence type="ECO:0000256" key="8">
    <source>
        <dbReference type="ARBA" id="ARBA00023157"/>
    </source>
</evidence>
<dbReference type="PANTHER" id="PTHR11412:SF165">
    <property type="entry name" value="ALPHA-2-MACROGLOBULIN"/>
    <property type="match status" value="1"/>
</dbReference>
<evidence type="ECO:0000256" key="4">
    <source>
        <dbReference type="ARBA" id="ARBA00022690"/>
    </source>
</evidence>
<dbReference type="SMART" id="SM01419">
    <property type="entry name" value="Thiol-ester_cl"/>
    <property type="match status" value="1"/>
</dbReference>
<protein>
    <submittedName>
        <fullName evidence="15">Alpha-2-macroglobulin</fullName>
    </submittedName>
</protein>
<evidence type="ECO:0000256" key="11">
    <source>
        <dbReference type="SAM" id="SignalP"/>
    </source>
</evidence>
<comment type="similarity">
    <text evidence="2">Belongs to the protease inhibitor I39 (alpha-2-macroglobulin) family.</text>
</comment>
<dbReference type="InterPro" id="IPR019742">
    <property type="entry name" value="MacrogloblnA2_CS"/>
</dbReference>
<keyword evidence="6" id="KW-0722">Serine protease inhibitor</keyword>
<keyword evidence="3" id="KW-0964">Secreted</keyword>
<evidence type="ECO:0000259" key="14">
    <source>
        <dbReference type="SMART" id="SM01361"/>
    </source>
</evidence>
<name>A0A8C0ZCI6_CYACU</name>
<keyword evidence="16" id="KW-1185">Reference proteome</keyword>
<dbReference type="Pfam" id="PF07677">
    <property type="entry name" value="A2M_recep"/>
    <property type="match status" value="1"/>
</dbReference>
<keyword evidence="7" id="KW-0882">Thioester bond</keyword>
<dbReference type="SMART" id="SM01360">
    <property type="entry name" value="A2M"/>
    <property type="match status" value="1"/>
</dbReference>
<proteinExistence type="inferred from homology"/>
<feature type="chain" id="PRO_5034372989" evidence="11">
    <location>
        <begin position="29"/>
        <end position="1389"/>
    </location>
</feature>
<dbReference type="Gene3D" id="2.60.40.1940">
    <property type="match status" value="1"/>
</dbReference>
<dbReference type="CDD" id="cd02897">
    <property type="entry name" value="A2M_2"/>
    <property type="match status" value="1"/>
</dbReference>
<comment type="subunit">
    <text evidence="10">Homotetramer; disulfide-linked.</text>
</comment>
<dbReference type="Pfam" id="PF17791">
    <property type="entry name" value="MG3"/>
    <property type="match status" value="1"/>
</dbReference>
<evidence type="ECO:0000256" key="3">
    <source>
        <dbReference type="ARBA" id="ARBA00022525"/>
    </source>
</evidence>
<feature type="signal peptide" evidence="11">
    <location>
        <begin position="1"/>
        <end position="28"/>
    </location>
</feature>
<dbReference type="PROSITE" id="PS00477">
    <property type="entry name" value="ALPHA_2_MACROGLOBULIN"/>
    <property type="match status" value="1"/>
</dbReference>
<feature type="domain" description="Alpha-2-macroglobulin" evidence="13">
    <location>
        <begin position="661"/>
        <end position="751"/>
    </location>
</feature>
<dbReference type="InterPro" id="IPR001599">
    <property type="entry name" value="Macroglobln_a2"/>
</dbReference>
<keyword evidence="4" id="KW-0646">Protease inhibitor</keyword>
<dbReference type="GO" id="GO:0004867">
    <property type="term" value="F:serine-type endopeptidase inhibitor activity"/>
    <property type="evidence" value="ECO:0007669"/>
    <property type="project" value="UniProtKB-KW"/>
</dbReference>
<evidence type="ECO:0000256" key="10">
    <source>
        <dbReference type="ARBA" id="ARBA00038769"/>
    </source>
</evidence>
<feature type="domain" description="Alpha-macroglobulin receptor-binding" evidence="14">
    <location>
        <begin position="1297"/>
        <end position="1379"/>
    </location>
</feature>
<keyword evidence="8" id="KW-1015">Disulfide bond</keyword>
<dbReference type="PANTHER" id="PTHR11412">
    <property type="entry name" value="MACROGLOBULIN / COMPLEMENT"/>
    <property type="match status" value="1"/>
</dbReference>
<dbReference type="InterPro" id="IPR041813">
    <property type="entry name" value="A2M_TED"/>
</dbReference>
<dbReference type="InterPro" id="IPR008930">
    <property type="entry name" value="Terpenoid_cyclase/PrenylTrfase"/>
</dbReference>
<dbReference type="Pfam" id="PF00207">
    <property type="entry name" value="A2M"/>
    <property type="match status" value="1"/>
</dbReference>
<dbReference type="SMART" id="SM01361">
    <property type="entry name" value="A2M_recep"/>
    <property type="match status" value="1"/>
</dbReference>
<evidence type="ECO:0000256" key="7">
    <source>
        <dbReference type="ARBA" id="ARBA00022966"/>
    </source>
</evidence>
<keyword evidence="9" id="KW-0325">Glycoprotein</keyword>
<dbReference type="Pfam" id="PF17789">
    <property type="entry name" value="MG4"/>
    <property type="match status" value="1"/>
</dbReference>
<dbReference type="FunFam" id="2.60.40.1930:FF:000001">
    <property type="entry name" value="CD109 isoform 3"/>
    <property type="match status" value="1"/>
</dbReference>
<evidence type="ECO:0000313" key="15">
    <source>
        <dbReference type="Ensembl" id="ENSCCEP00000010265.1"/>
    </source>
</evidence>
<dbReference type="InterPro" id="IPR041555">
    <property type="entry name" value="MG3"/>
</dbReference>
<dbReference type="Pfam" id="PF07678">
    <property type="entry name" value="TED_complement"/>
    <property type="match status" value="1"/>
</dbReference>
<evidence type="ECO:0000259" key="13">
    <source>
        <dbReference type="SMART" id="SM01360"/>
    </source>
</evidence>
<dbReference type="SMART" id="SM01359">
    <property type="entry name" value="A2M_N_2"/>
    <property type="match status" value="1"/>
</dbReference>
<comment type="subcellular location">
    <subcellularLocation>
        <location evidence="1">Secreted</location>
    </subcellularLocation>
</comment>
<dbReference type="SUPFAM" id="SSF48239">
    <property type="entry name" value="Terpenoid cyclases/Protein prenyltransferases"/>
    <property type="match status" value="1"/>
</dbReference>
<evidence type="ECO:0000259" key="12">
    <source>
        <dbReference type="SMART" id="SM01359"/>
    </source>
</evidence>
<sequence length="1389" mass="154421">MGKDKLPSKPNIFLLLLVFLPGNTPLHTEPQYLVLVPFLIHTESQEKVCVQLTHLNESVSATLEYLGENRSLIDDVVSEKDVFTCIPFSLPKSNSTSVAFLTVTVTGDTLQFKSRKSVLIKNSESLVFIQTDKPIYKPGQTVQFRIVSLDKDFYPLNEKDPQRNRVYQWQGVELETGFTQLSFPLTSDPIQGSYKIVVQKSFSSHVEHSFSVEEFVLPRFEVLVKVPKMITIKDNELPVSVCGLYTYGKPVPGLVNVQVCRKFSQSASSCYGKEAESVCEEFTRQVNARGCVSGVVRTKVFQLLRKGYEMSIEVQGKITEDGTGIEMTGTGSCGITSTMSRIHFDLLDYVYKPGIPLFGMVKLVDGTDAPLANETITITVGGNKYKGNYTTDEQGQSWFSIDTISFTELSLEIRVSGRDRGEPLSFSTGEIVTRSYSLSKSFLKIEPKPETLSCGSSAEVQVHYTFTPEAIGEQKKIVIYYLVRHIWGYVDLWPQEVVSSGTFQLSFSVEAALAPVAQMLVYTTSPSGEVIASSEDFQVEMCLPNKVRLSFAPKEGLPASNTRLQLHTSPRSLCALRAVDKSVLLMKPENELSPSSNNNYLEGKYGPGLEWSLTHLFLSSCLQMNLLVTTMNLHGELSYDMAEDMVDGNPMDTVRKYFPETWIWDIVSVNPEGKADLEVTIPDTITEWKANAFCTSVNTGFGLSPTVSLRAFQPFFVELTMPYSVVRGESFTLKATVFNYLPACIRVSVSLAESTDFLAVPVGKREESYCICVNERKTVAWAVTPRSLGQVEFSVTTEALQSQQPCGNYIVETPKKGRKDTVIRQLPVEVRGLLILVAQKSGNKESVSERVSLVLPETVVDDSARAYFSVLGNLMANSHTVNCTAMQNLHQLLQMPFGCGEQNMVLFAPNIYVLDYLNKTGQLSEEVKSKATGYLVSGYQRQLKYKHRDGSYSTFGPRYGQAGNTWLTAFVLKSFAQARHHIFIEEKHIQDALNWLTQKQKENGCFRSSGTLLNNAMKGGVNDEVTLAAYITIALLEIPLPVTHSVVRNALFCLETAASQEQNHVYTKALLAYAFALAGNREKRKALLDSLEKEAVRKDGSVHWQRPGKEPEADLPYYRHRAPSAEVEMTAYVLLAHLSSQPAPAQEELSFASLIAKWISSQQNPSGGFSSTQDTVVALQALSLYGAATYAKSGAASKVALRSAGDFQQDFQVDPSNRLLLQRVPLPQVPGEYSVEVSGEGCIYLQTSLRYNVQPTQEKAPFQLRVYTIPEVCVDSKAHKVFDIGINVSYTGERNVSNMVIVDVKMLSGFVPLKSSVRKIQRTEVNSNHVLLYIEQVRTNPGLLFSFTVERDIPVRGLKPAQVKVYDYYETDEFATQEYSAPCTTGRCT</sequence>
<dbReference type="GO" id="GO:0005615">
    <property type="term" value="C:extracellular space"/>
    <property type="evidence" value="ECO:0007669"/>
    <property type="project" value="InterPro"/>
</dbReference>
<dbReference type="InterPro" id="IPR047565">
    <property type="entry name" value="Alpha-macroglob_thiol-ester_cl"/>
</dbReference>
<organism evidence="15 16">
    <name type="scientific">Cyanistes caeruleus</name>
    <name type="common">Eurasian blue tit</name>
    <name type="synonym">Parus caeruleus</name>
    <dbReference type="NCBI Taxonomy" id="156563"/>
    <lineage>
        <taxon>Eukaryota</taxon>
        <taxon>Metazoa</taxon>
        <taxon>Chordata</taxon>
        <taxon>Craniata</taxon>
        <taxon>Vertebrata</taxon>
        <taxon>Euteleostomi</taxon>
        <taxon>Archelosauria</taxon>
        <taxon>Archosauria</taxon>
        <taxon>Dinosauria</taxon>
        <taxon>Saurischia</taxon>
        <taxon>Theropoda</taxon>
        <taxon>Coelurosauria</taxon>
        <taxon>Aves</taxon>
        <taxon>Neognathae</taxon>
        <taxon>Neoaves</taxon>
        <taxon>Telluraves</taxon>
        <taxon>Australaves</taxon>
        <taxon>Passeriformes</taxon>
        <taxon>Paridae</taxon>
        <taxon>Cyanistes</taxon>
    </lineage>
</organism>